<dbReference type="AlphaFoldDB" id="A0AAV2KPF1"/>
<keyword evidence="3" id="KW-1185">Reference proteome</keyword>
<accession>A0AAV2KPF1</accession>
<sequence length="89" mass="9548">MVATPNQLASRTCRQPRSSQRKSQMRVESRGCFAAVEVLSVTFASERCGTVSAAGIKAERKVLIGATVTETGGMPCCRCVPRDLPLFSV</sequence>
<feature type="compositionally biased region" description="Polar residues" evidence="1">
    <location>
        <begin position="1"/>
        <end position="18"/>
    </location>
</feature>
<evidence type="ECO:0000313" key="3">
    <source>
        <dbReference type="Proteomes" id="UP001497482"/>
    </source>
</evidence>
<organism evidence="2 3">
    <name type="scientific">Knipowitschia caucasica</name>
    <name type="common">Caucasian dwarf goby</name>
    <name type="synonym">Pomatoschistus caucasicus</name>
    <dbReference type="NCBI Taxonomy" id="637954"/>
    <lineage>
        <taxon>Eukaryota</taxon>
        <taxon>Metazoa</taxon>
        <taxon>Chordata</taxon>
        <taxon>Craniata</taxon>
        <taxon>Vertebrata</taxon>
        <taxon>Euteleostomi</taxon>
        <taxon>Actinopterygii</taxon>
        <taxon>Neopterygii</taxon>
        <taxon>Teleostei</taxon>
        <taxon>Neoteleostei</taxon>
        <taxon>Acanthomorphata</taxon>
        <taxon>Gobiaria</taxon>
        <taxon>Gobiiformes</taxon>
        <taxon>Gobioidei</taxon>
        <taxon>Gobiidae</taxon>
        <taxon>Gobiinae</taxon>
        <taxon>Knipowitschia</taxon>
    </lineage>
</organism>
<gene>
    <name evidence="2" type="ORF">KC01_LOCUS21260</name>
</gene>
<name>A0AAV2KPF1_KNICA</name>
<proteinExistence type="predicted"/>
<protein>
    <submittedName>
        <fullName evidence="2">Uncharacterized protein</fullName>
    </submittedName>
</protein>
<reference evidence="2 3" key="1">
    <citation type="submission" date="2024-04" db="EMBL/GenBank/DDBJ databases">
        <authorList>
            <person name="Waldvogel A.-M."/>
            <person name="Schoenle A."/>
        </authorList>
    </citation>
    <scope>NUCLEOTIDE SEQUENCE [LARGE SCALE GENOMIC DNA]</scope>
</reference>
<feature type="region of interest" description="Disordered" evidence="1">
    <location>
        <begin position="1"/>
        <end position="24"/>
    </location>
</feature>
<evidence type="ECO:0000313" key="2">
    <source>
        <dbReference type="EMBL" id="CAL1591928.1"/>
    </source>
</evidence>
<dbReference type="Proteomes" id="UP001497482">
    <property type="component" value="Chromosome 2"/>
</dbReference>
<evidence type="ECO:0000256" key="1">
    <source>
        <dbReference type="SAM" id="MobiDB-lite"/>
    </source>
</evidence>
<dbReference type="EMBL" id="OZ035824">
    <property type="protein sequence ID" value="CAL1591928.1"/>
    <property type="molecule type" value="Genomic_DNA"/>
</dbReference>